<gene>
    <name evidence="11" type="ORF">P154DRAFT_445392</name>
</gene>
<feature type="compositionally biased region" description="Pro residues" evidence="8">
    <location>
        <begin position="780"/>
        <end position="790"/>
    </location>
</feature>
<keyword evidence="12" id="KW-1185">Reference proteome</keyword>
<evidence type="ECO:0000256" key="2">
    <source>
        <dbReference type="ARBA" id="ARBA00009085"/>
    </source>
</evidence>
<dbReference type="PROSITE" id="PS51283">
    <property type="entry name" value="DUSP"/>
    <property type="match status" value="1"/>
</dbReference>
<evidence type="ECO:0000259" key="9">
    <source>
        <dbReference type="PROSITE" id="PS50235"/>
    </source>
</evidence>
<name>A0A6A5WCV4_9PLEO</name>
<feature type="compositionally biased region" description="Basic and acidic residues" evidence="8">
    <location>
        <begin position="147"/>
        <end position="158"/>
    </location>
</feature>
<dbReference type="InterPro" id="IPR035927">
    <property type="entry name" value="DUSP-like_sf"/>
</dbReference>
<feature type="region of interest" description="Disordered" evidence="8">
    <location>
        <begin position="2183"/>
        <end position="2244"/>
    </location>
</feature>
<dbReference type="Pfam" id="PF06337">
    <property type="entry name" value="DUSP"/>
    <property type="match status" value="1"/>
</dbReference>
<feature type="region of interest" description="Disordered" evidence="8">
    <location>
        <begin position="1612"/>
        <end position="1649"/>
    </location>
</feature>
<feature type="compositionally biased region" description="Polar residues" evidence="8">
    <location>
        <begin position="1612"/>
        <end position="1625"/>
    </location>
</feature>
<keyword evidence="6" id="KW-0378">Hydrolase</keyword>
<organism evidence="11 12">
    <name type="scientific">Amniculicola lignicola CBS 123094</name>
    <dbReference type="NCBI Taxonomy" id="1392246"/>
    <lineage>
        <taxon>Eukaryota</taxon>
        <taxon>Fungi</taxon>
        <taxon>Dikarya</taxon>
        <taxon>Ascomycota</taxon>
        <taxon>Pezizomycotina</taxon>
        <taxon>Dothideomycetes</taxon>
        <taxon>Pleosporomycetidae</taxon>
        <taxon>Pleosporales</taxon>
        <taxon>Amniculicolaceae</taxon>
        <taxon>Amniculicola</taxon>
    </lineage>
</organism>
<feature type="compositionally biased region" description="Polar residues" evidence="8">
    <location>
        <begin position="465"/>
        <end position="480"/>
    </location>
</feature>
<dbReference type="EMBL" id="ML977638">
    <property type="protein sequence ID" value="KAF1995476.1"/>
    <property type="molecule type" value="Genomic_DNA"/>
</dbReference>
<feature type="compositionally biased region" description="Low complexity" evidence="8">
    <location>
        <begin position="437"/>
        <end position="451"/>
    </location>
</feature>
<feature type="compositionally biased region" description="Polar residues" evidence="8">
    <location>
        <begin position="527"/>
        <end position="539"/>
    </location>
</feature>
<feature type="compositionally biased region" description="Polar residues" evidence="8">
    <location>
        <begin position="850"/>
        <end position="879"/>
    </location>
</feature>
<dbReference type="PANTHER" id="PTHR21646:SF24">
    <property type="entry name" value="UBIQUITIN CARBOXYL-TERMINAL HYDROLASE"/>
    <property type="match status" value="1"/>
</dbReference>
<evidence type="ECO:0000256" key="5">
    <source>
        <dbReference type="ARBA" id="ARBA00022786"/>
    </source>
</evidence>
<dbReference type="PROSITE" id="PS50235">
    <property type="entry name" value="USP_3"/>
    <property type="match status" value="1"/>
</dbReference>
<evidence type="ECO:0000256" key="3">
    <source>
        <dbReference type="ARBA" id="ARBA00012759"/>
    </source>
</evidence>
<feature type="compositionally biased region" description="Polar residues" evidence="8">
    <location>
        <begin position="576"/>
        <end position="588"/>
    </location>
</feature>
<feature type="region of interest" description="Disordered" evidence="8">
    <location>
        <begin position="358"/>
        <end position="602"/>
    </location>
</feature>
<feature type="domain" description="DUSP" evidence="10">
    <location>
        <begin position="888"/>
        <end position="1012"/>
    </location>
</feature>
<feature type="region of interest" description="Disordered" evidence="8">
    <location>
        <begin position="1730"/>
        <end position="1754"/>
    </location>
</feature>
<feature type="compositionally biased region" description="Polar residues" evidence="8">
    <location>
        <begin position="159"/>
        <end position="173"/>
    </location>
</feature>
<keyword evidence="4" id="KW-0645">Protease</keyword>
<accession>A0A6A5WCV4</accession>
<dbReference type="InterPro" id="IPR028889">
    <property type="entry name" value="USP"/>
</dbReference>
<comment type="catalytic activity">
    <reaction evidence="1">
        <text>Thiol-dependent hydrolysis of ester, thioester, amide, peptide and isopeptide bonds formed by the C-terminal Gly of ubiquitin (a 76-residue protein attached to proteins as an intracellular targeting signal).</text>
        <dbReference type="EC" id="3.4.19.12"/>
    </reaction>
</comment>
<dbReference type="InterPro" id="IPR050185">
    <property type="entry name" value="Ub_carboxyl-term_hydrolase"/>
</dbReference>
<dbReference type="GO" id="GO:0006508">
    <property type="term" value="P:proteolysis"/>
    <property type="evidence" value="ECO:0007669"/>
    <property type="project" value="UniProtKB-KW"/>
</dbReference>
<dbReference type="Gene3D" id="3.90.70.10">
    <property type="entry name" value="Cysteine proteinases"/>
    <property type="match status" value="2"/>
</dbReference>
<evidence type="ECO:0000256" key="7">
    <source>
        <dbReference type="ARBA" id="ARBA00022807"/>
    </source>
</evidence>
<dbReference type="SUPFAM" id="SSF54001">
    <property type="entry name" value="Cysteine proteinases"/>
    <property type="match status" value="1"/>
</dbReference>
<dbReference type="Pfam" id="PF00443">
    <property type="entry name" value="UCH"/>
    <property type="match status" value="1"/>
</dbReference>
<keyword evidence="7" id="KW-0788">Thiol protease</keyword>
<proteinExistence type="inferred from homology"/>
<feature type="compositionally biased region" description="Basic residues" evidence="8">
    <location>
        <begin position="1786"/>
        <end position="1812"/>
    </location>
</feature>
<sequence length="2272" mass="249014">MDPESSAFQPRDDYWRLQSEMLRVQQSQSELDNRVSRLERRHEDDSRLKNVWGTSSPFPSVLGGTPQQVPLQQPTAQHFSHFDDHSSNLIGNLQLDADEEPRRVGATSRANSVRFDETANHGHWAHASRSSLDLIARTGSGMGGHLMSERSYSHKSDGRQSSAGQSVHSATSGRANSLTGYGLATSAEPPGLAPGLFILGSVPAIIRCWLNTNFKHDSLLYAAICSGSYASYLDFRLIERLGFEDQITKSDDGTPKIKLAMYLPEAVPLSASSRSGSPAPQLPTLHIEFTVVEGKADDKSIQIFLGSDMLRAHNADILLSSNQLTLYDEDRSKLQIPLVRPEDDRTFKCLFITSGSLTEPAQQTAPEKDQPSVPKAASADESLVPTSTAAHMASKVNGGTPTNGSDDGGSSGRPSLEQRPFLAVSTNRPVPRDGQEASPASAAPRSGSSPAIWSNWRRDAEKSNSMDWTNVGKDSNTGATYQRKDTGIKVLKPTRSGTTRTLSTSISHSSSPSVTGQSRFFGDTNRRASNAGGSETSEPQLKRAVSGEKVKENLPTIPKARPTNPVGGASAFAWLNSGSNTRQGPSQNLHHDANPTPNARPPLQLLLSRTARLPQFPRRSAVFSGPRHTLSFTSPPFCLALELNRLHRQAPSFTTASTKKRKIAPANTRPRDASADASAAQQSPHERGGIKSPRSSPLPPASSLRSSASPPPPRYLPPHMHDEVFEAAQDSASVSKDHSTSTASSPSDAYANLTLESRETNGTMGHDAEDDARSSTAKSDPPPPRPPPRSSSPAKRLHSDMDDSSKEPMDVDTPPATRRASDHGSPRTTKPLPVAAQRSLRATSVEMVDASTNGGSAEGSDTTSLSNQDSAATSLSAQESPRPAENVPSLDEQVATVMLIMNRPLSEGDEGYVLSEKWLERVWARTSENEKRPEQFNKDALEGEIGEIDNSDLVDQAATVDDLADQNGEDFIPLRPGQSIGHEFEVLPQEAWDKVVKWYGLKHKTPVIRRYAHNTALDEFSENYQYELYPPIFTVRKLQKSGVKSQDPPKSSPRLVASRSDGYQEFLKAAKKAADINMTTKVQVWRVLKSGPTEPLSQPNGILTPESSPRNGSPTATPQEETLPLLIDLAAFNNLVEGSEREMVTGKDETANEKYNGHMNLQIAGLAEDQVLILEEQDSKGIYLSETSQKATIKNGVLSKSNMKNKGLQSGANSGRNSPAPSGPITRGRTRTGGVKGKVGLTNLGNTCYMNSALQCIRSVEELSLYFLEGNYKVDINADNPLGHNGAIAKAYAGLITQIYASENTSFSPKNFKFTLGRAQPLFSGYGQQDSQEFLSFLVDGLHEDLNRVKKKPYTENPESDDKTVHDPEAIKALGEKYREIHHARNDSVAMDLFSGFYKNTMVCPDCEKVSITFDPYSLVTLQLPVEQSWQHTIRFVPLYGKMVDVEVDIDKNASIKGLKEYIAKRFPGVKASRLMGSEVYSHKFYRVLENDKSIAECNIGQRDDIWFFELDNIPTNWPPKKKPNKYRSMIYPLASSEEDIPESSSPLADRMLVPIFHRGQSVSQYRGTSMSLVMWPSYIVVTREEAKDYDSILRKVLGKVAQMTTRDILSEFTSAPPSDQSRSGSDVVVTTEEDASPDSDPRVHDGSVEGEDNMVEVTMSEPVATPADHVVEEATETLPEILRPGSFIPPEYRTLFDLKHTRKGREIVPTGWSSVDSNKSYELIESRIRVQPSRQSSVSMANSNASTSDEDEIPQFSADVHSSVELANQSSEDESVEPSSFVRGGRQKKQTKKERRQQKKKAQKTYSKKGKDRFPADQPSQSFTDLEEDEEDLLLRLGEGIVLDWNPQAFNALFEGTNEEDERGIPTIKTVETLDDPELKAKMAKRLARKKNGITLEECFAETSKSEVLSEDNAWYCGRCKELRRATKTLEIWTAPDILVLHLKRFSSHRSFRDKIEALIDFPVEGLDLSGKVGLPEDKSLVYDLFAVDNHFGGLGGGHYTAYAQNFFDKKWYNYNDSSVSAVNNPEKVITSAAYLLFYRRRTATPLGPRYLQEIVNKVMDPDSEGSTEDESVSRAASPAGNGSRLVDSSRNGSSSASLAVAAGAQRAGGSTSAGTLVRNAAAVEIVDEDEEMEGVEEPLPGYDDEGYGGAEDDEMPYPPVDINELYRPLYNNSPGWGWDDVTRGNTSIQHDGDDASDAPNLGSEGDDDLAQRMREDFGDDVGDEGLLPGRGTPLEMGEEEVPSLLRDEVDEVADVLLDEDEEVGVGAIKV</sequence>
<evidence type="ECO:0000259" key="10">
    <source>
        <dbReference type="PROSITE" id="PS51283"/>
    </source>
</evidence>
<evidence type="ECO:0000313" key="11">
    <source>
        <dbReference type="EMBL" id="KAF1995476.1"/>
    </source>
</evidence>
<feature type="region of interest" description="Disordered" evidence="8">
    <location>
        <begin position="1200"/>
        <end position="1234"/>
    </location>
</feature>
<feature type="compositionally biased region" description="Polar residues" evidence="8">
    <location>
        <begin position="1200"/>
        <end position="1220"/>
    </location>
</feature>
<dbReference type="GO" id="GO:0004843">
    <property type="term" value="F:cysteine-type deubiquitinase activity"/>
    <property type="evidence" value="ECO:0007669"/>
    <property type="project" value="UniProtKB-EC"/>
</dbReference>
<feature type="region of interest" description="Disordered" evidence="8">
    <location>
        <begin position="1766"/>
        <end position="1825"/>
    </location>
</feature>
<feature type="compositionally biased region" description="Low complexity" evidence="8">
    <location>
        <begin position="494"/>
        <end position="515"/>
    </location>
</feature>
<feature type="domain" description="USP" evidence="9">
    <location>
        <begin position="1239"/>
        <end position="2043"/>
    </location>
</feature>
<dbReference type="OrthoDB" id="952271at2759"/>
<feature type="compositionally biased region" description="Acidic residues" evidence="8">
    <location>
        <begin position="2063"/>
        <end position="2072"/>
    </location>
</feature>
<dbReference type="PROSITE" id="PS00973">
    <property type="entry name" value="USP_2"/>
    <property type="match status" value="1"/>
</dbReference>
<dbReference type="InterPro" id="IPR038765">
    <property type="entry name" value="Papain-like_cys_pep_sf"/>
</dbReference>
<dbReference type="Proteomes" id="UP000799779">
    <property type="component" value="Unassembled WGS sequence"/>
</dbReference>
<feature type="compositionally biased region" description="Basic and acidic residues" evidence="8">
    <location>
        <begin position="31"/>
        <end position="48"/>
    </location>
</feature>
<dbReference type="GO" id="GO:0016579">
    <property type="term" value="P:protein deubiquitination"/>
    <property type="evidence" value="ECO:0007669"/>
    <property type="project" value="InterPro"/>
</dbReference>
<feature type="region of interest" description="Disordered" evidence="8">
    <location>
        <begin position="652"/>
        <end position="890"/>
    </location>
</feature>
<feature type="compositionally biased region" description="Polar residues" evidence="8">
    <location>
        <begin position="1733"/>
        <end position="1748"/>
    </location>
</feature>
<feature type="compositionally biased region" description="Polar residues" evidence="8">
    <location>
        <begin position="1095"/>
        <end position="1118"/>
    </location>
</feature>
<evidence type="ECO:0000256" key="1">
    <source>
        <dbReference type="ARBA" id="ARBA00000707"/>
    </source>
</evidence>
<feature type="region of interest" description="Disordered" evidence="8">
    <location>
        <begin position="2062"/>
        <end position="2094"/>
    </location>
</feature>
<dbReference type="SUPFAM" id="SSF143791">
    <property type="entry name" value="DUSP-like"/>
    <property type="match status" value="1"/>
</dbReference>
<evidence type="ECO:0000256" key="6">
    <source>
        <dbReference type="ARBA" id="ARBA00022801"/>
    </source>
</evidence>
<dbReference type="PANTHER" id="PTHR21646">
    <property type="entry name" value="UBIQUITIN CARBOXYL-TERMINAL HYDROLASE"/>
    <property type="match status" value="1"/>
</dbReference>
<feature type="region of interest" description="Disordered" evidence="8">
    <location>
        <begin position="145"/>
        <end position="173"/>
    </location>
</feature>
<protein>
    <recommendedName>
        <fullName evidence="3">ubiquitinyl hydrolase 1</fullName>
        <ecNumber evidence="3">3.4.19.12</ecNumber>
    </recommendedName>
</protein>
<feature type="region of interest" description="Disordered" evidence="8">
    <location>
        <begin position="25"/>
        <end position="52"/>
    </location>
</feature>
<dbReference type="Gene3D" id="3.30.2230.10">
    <property type="entry name" value="DUSP-like"/>
    <property type="match status" value="1"/>
</dbReference>
<dbReference type="InterPro" id="IPR006615">
    <property type="entry name" value="Pept_C19_DUSP"/>
</dbReference>
<feature type="compositionally biased region" description="Basic and acidic residues" evidence="8">
    <location>
        <begin position="797"/>
        <end position="809"/>
    </location>
</feature>
<dbReference type="EC" id="3.4.19.12" evidence="3"/>
<comment type="similarity">
    <text evidence="2">Belongs to the peptidase C19 family.</text>
</comment>
<feature type="region of interest" description="Disordered" evidence="8">
    <location>
        <begin position="1090"/>
        <end position="1118"/>
    </location>
</feature>
<evidence type="ECO:0000256" key="4">
    <source>
        <dbReference type="ARBA" id="ARBA00022670"/>
    </source>
</evidence>
<feature type="compositionally biased region" description="Polar residues" evidence="8">
    <location>
        <begin position="730"/>
        <end position="747"/>
    </location>
</feature>
<dbReference type="PROSITE" id="PS00972">
    <property type="entry name" value="USP_1"/>
    <property type="match status" value="1"/>
</dbReference>
<evidence type="ECO:0000256" key="8">
    <source>
        <dbReference type="SAM" id="MobiDB-lite"/>
    </source>
</evidence>
<reference evidence="11" key="1">
    <citation type="journal article" date="2020" name="Stud. Mycol.">
        <title>101 Dothideomycetes genomes: a test case for predicting lifestyles and emergence of pathogens.</title>
        <authorList>
            <person name="Haridas S."/>
            <person name="Albert R."/>
            <person name="Binder M."/>
            <person name="Bloem J."/>
            <person name="Labutti K."/>
            <person name="Salamov A."/>
            <person name="Andreopoulos B."/>
            <person name="Baker S."/>
            <person name="Barry K."/>
            <person name="Bills G."/>
            <person name="Bluhm B."/>
            <person name="Cannon C."/>
            <person name="Castanera R."/>
            <person name="Culley D."/>
            <person name="Daum C."/>
            <person name="Ezra D."/>
            <person name="Gonzalez J."/>
            <person name="Henrissat B."/>
            <person name="Kuo A."/>
            <person name="Liang C."/>
            <person name="Lipzen A."/>
            <person name="Lutzoni F."/>
            <person name="Magnuson J."/>
            <person name="Mondo S."/>
            <person name="Nolan M."/>
            <person name="Ohm R."/>
            <person name="Pangilinan J."/>
            <person name="Park H.-J."/>
            <person name="Ramirez L."/>
            <person name="Alfaro M."/>
            <person name="Sun H."/>
            <person name="Tritt A."/>
            <person name="Yoshinaga Y."/>
            <person name="Zwiers L.-H."/>
            <person name="Turgeon B."/>
            <person name="Goodwin S."/>
            <person name="Spatafora J."/>
            <person name="Crous P."/>
            <person name="Grigoriev I."/>
        </authorList>
    </citation>
    <scope>NUCLEOTIDE SEQUENCE</scope>
    <source>
        <strain evidence="11">CBS 123094</strain>
    </source>
</reference>
<dbReference type="InterPro" id="IPR001394">
    <property type="entry name" value="Peptidase_C19_UCH"/>
</dbReference>
<dbReference type="CDD" id="cd02674">
    <property type="entry name" value="Peptidase_C19R"/>
    <property type="match status" value="1"/>
</dbReference>
<evidence type="ECO:0000313" key="12">
    <source>
        <dbReference type="Proteomes" id="UP000799779"/>
    </source>
</evidence>
<dbReference type="InterPro" id="IPR018200">
    <property type="entry name" value="USP_CS"/>
</dbReference>
<keyword evidence="5" id="KW-0833">Ubl conjugation pathway</keyword>